<sequence>MAAEKETIRVTLGVGLILAVLSIAPETVKFYLSARSIDREADLKAISLFDAWAGQQAAWGIQIKELEKLRGEKQMRELDASLPPLPPDLDAFAQDAAKRFDLELESLRFNMRIAEHLNRPTRVSPNSDAEVETLNEQIDDLQANPIIDRGFHMSLAQSTDEAIAFAKAKRLDLAEAKWFVGISGLLHALSFAVGCYLIFSGMRAKRA</sequence>
<evidence type="ECO:0008006" key="4">
    <source>
        <dbReference type="Google" id="ProtNLM"/>
    </source>
</evidence>
<name>A0A0J1EED9_RHOIS</name>
<keyword evidence="1" id="KW-1133">Transmembrane helix</keyword>
<keyword evidence="1" id="KW-0472">Membrane</keyword>
<dbReference type="STRING" id="595434.RISK_004271"/>
<accession>A0A0J1EED9</accession>
<organism evidence="2 3">
    <name type="scientific">Rhodopirellula islandica</name>
    <dbReference type="NCBI Taxonomy" id="595434"/>
    <lineage>
        <taxon>Bacteria</taxon>
        <taxon>Pseudomonadati</taxon>
        <taxon>Planctomycetota</taxon>
        <taxon>Planctomycetia</taxon>
        <taxon>Pirellulales</taxon>
        <taxon>Pirellulaceae</taxon>
        <taxon>Rhodopirellula</taxon>
    </lineage>
</organism>
<keyword evidence="1" id="KW-0812">Transmembrane</keyword>
<dbReference type="EMBL" id="LECT01000031">
    <property type="protein sequence ID" value="KLU03864.1"/>
    <property type="molecule type" value="Genomic_DNA"/>
</dbReference>
<dbReference type="RefSeq" id="WP_047815536.1">
    <property type="nucleotide sequence ID" value="NZ_LECT01000031.1"/>
</dbReference>
<evidence type="ECO:0000313" key="3">
    <source>
        <dbReference type="Proteomes" id="UP000036367"/>
    </source>
</evidence>
<gene>
    <name evidence="2" type="ORF">RISK_004271</name>
</gene>
<feature type="transmembrane region" description="Helical" evidence="1">
    <location>
        <begin position="178"/>
        <end position="199"/>
    </location>
</feature>
<keyword evidence="3" id="KW-1185">Reference proteome</keyword>
<dbReference type="AlphaFoldDB" id="A0A0J1EED9"/>
<reference evidence="2" key="1">
    <citation type="submission" date="2015-05" db="EMBL/GenBank/DDBJ databases">
        <title>Permanent draft genome of Rhodopirellula islandicus K833.</title>
        <authorList>
            <person name="Kizina J."/>
            <person name="Richter M."/>
            <person name="Glockner F.O."/>
            <person name="Harder J."/>
        </authorList>
    </citation>
    <scope>NUCLEOTIDE SEQUENCE [LARGE SCALE GENOMIC DNA]</scope>
    <source>
        <strain evidence="2">K833</strain>
    </source>
</reference>
<dbReference type="PATRIC" id="fig|595434.4.peg.4050"/>
<comment type="caution">
    <text evidence="2">The sequence shown here is derived from an EMBL/GenBank/DDBJ whole genome shotgun (WGS) entry which is preliminary data.</text>
</comment>
<proteinExistence type="predicted"/>
<dbReference type="Proteomes" id="UP000036367">
    <property type="component" value="Unassembled WGS sequence"/>
</dbReference>
<protein>
    <recommendedName>
        <fullName evidence="4">Transmembrane protein</fullName>
    </recommendedName>
</protein>
<evidence type="ECO:0000256" key="1">
    <source>
        <dbReference type="SAM" id="Phobius"/>
    </source>
</evidence>
<evidence type="ECO:0000313" key="2">
    <source>
        <dbReference type="EMBL" id="KLU03864.1"/>
    </source>
</evidence>